<dbReference type="Pfam" id="PF01297">
    <property type="entry name" value="ZnuA"/>
    <property type="match status" value="1"/>
</dbReference>
<dbReference type="Gene3D" id="3.40.50.1980">
    <property type="entry name" value="Nitrogenase molybdenum iron protein domain"/>
    <property type="match status" value="2"/>
</dbReference>
<keyword evidence="4" id="KW-1133">Transmembrane helix</keyword>
<evidence type="ECO:0000256" key="3">
    <source>
        <dbReference type="ARBA" id="ARBA00022729"/>
    </source>
</evidence>
<dbReference type="InterPro" id="IPR050492">
    <property type="entry name" value="Bact_metal-bind_prot9"/>
</dbReference>
<dbReference type="Proteomes" id="UP000823860">
    <property type="component" value="Unassembled WGS sequence"/>
</dbReference>
<comment type="caution">
    <text evidence="6">The sequence shown here is derived from an EMBL/GenBank/DDBJ whole genome shotgun (WGS) entry which is preliminary data.</text>
</comment>
<keyword evidence="4" id="KW-0472">Membrane</keyword>
<protein>
    <submittedName>
        <fullName evidence="6">Zinc ABC transporter substrate-binding protein</fullName>
    </submittedName>
</protein>
<reference evidence="6" key="1">
    <citation type="journal article" date="2021" name="PeerJ">
        <title>Extensive microbial diversity within the chicken gut microbiome revealed by metagenomics and culture.</title>
        <authorList>
            <person name="Gilroy R."/>
            <person name="Ravi A."/>
            <person name="Getino M."/>
            <person name="Pursley I."/>
            <person name="Horton D.L."/>
            <person name="Alikhan N.F."/>
            <person name="Baker D."/>
            <person name="Gharbi K."/>
            <person name="Hall N."/>
            <person name="Watson M."/>
            <person name="Adriaenssens E.M."/>
            <person name="Foster-Nyarko E."/>
            <person name="Jarju S."/>
            <person name="Secka A."/>
            <person name="Antonio M."/>
            <person name="Oren A."/>
            <person name="Chaudhuri R.R."/>
            <person name="La Ragione R."/>
            <person name="Hildebrand F."/>
            <person name="Pallen M.J."/>
        </authorList>
    </citation>
    <scope>NUCLEOTIDE SEQUENCE</scope>
    <source>
        <strain evidence="6">ChiHecec1B25-7008</strain>
    </source>
</reference>
<feature type="transmembrane region" description="Helical" evidence="4">
    <location>
        <begin position="50"/>
        <end position="71"/>
    </location>
</feature>
<dbReference type="InterPro" id="IPR006129">
    <property type="entry name" value="AdhesinB"/>
</dbReference>
<keyword evidence="3" id="KW-0732">Signal</keyword>
<dbReference type="InterPro" id="IPR006127">
    <property type="entry name" value="ZnuA-like"/>
</dbReference>
<sequence length="424" mass="46712">MDAFLDALIRLLTDWGYVGLFLSALLAGSIVPFSSELVMAALVAMGLKPWACVLSASLGNTLGGLTCYWLGRLGRTDWIEKYLGVKPEKVERMQRFLQGRGALMAFFAFLPFVGEAIAVALGFMRSNLTLTTLSMFAGKLARYVVMLLALMGVLSSCAPRTAGTDKPVVTVSIEPVRYLTEAVAGDRFRVVSLVPKGASPETYDPTPRQLVDLSGSRAWLRTGYLGFEQVWAERLTANAPDLQVFDLSEGIDLIREHGHHPEGGVEPHVWNSALNARLMAGGITQALTRLDPAGESFYRQRYDSLCRVIDRTDSLCRVLLARPDADRAFMIYHPALSYFARDYGLRQIPIEAGGKEPTPAYLKALVDTCREAGVRVIFVQPEFDRRNAAQIARQTGTRVVDVNPLAYDWPAEMLHVAESLVPNP</sequence>
<dbReference type="GO" id="GO:0046872">
    <property type="term" value="F:metal ion binding"/>
    <property type="evidence" value="ECO:0007669"/>
    <property type="project" value="InterPro"/>
</dbReference>
<dbReference type="SUPFAM" id="SSF53807">
    <property type="entry name" value="Helical backbone' metal receptor"/>
    <property type="match status" value="1"/>
</dbReference>
<dbReference type="PANTHER" id="PTHR42953">
    <property type="entry name" value="HIGH-AFFINITY ZINC UPTAKE SYSTEM PROTEIN ZNUA-RELATED"/>
    <property type="match status" value="1"/>
</dbReference>
<dbReference type="Pfam" id="PF09335">
    <property type="entry name" value="VTT_dom"/>
    <property type="match status" value="1"/>
</dbReference>
<feature type="domain" description="VTT" evidence="5">
    <location>
        <begin position="36"/>
        <end position="148"/>
    </location>
</feature>
<dbReference type="GO" id="GO:0007155">
    <property type="term" value="P:cell adhesion"/>
    <property type="evidence" value="ECO:0007669"/>
    <property type="project" value="InterPro"/>
</dbReference>
<evidence type="ECO:0000256" key="4">
    <source>
        <dbReference type="SAM" id="Phobius"/>
    </source>
</evidence>
<name>A0A9D2KT28_9BACE</name>
<organism evidence="6 7">
    <name type="scientific">Candidatus Bacteroides intestinavium</name>
    <dbReference type="NCBI Taxonomy" id="2838469"/>
    <lineage>
        <taxon>Bacteria</taxon>
        <taxon>Pseudomonadati</taxon>
        <taxon>Bacteroidota</taxon>
        <taxon>Bacteroidia</taxon>
        <taxon>Bacteroidales</taxon>
        <taxon>Bacteroidaceae</taxon>
        <taxon>Bacteroides</taxon>
    </lineage>
</organism>
<evidence type="ECO:0000256" key="2">
    <source>
        <dbReference type="ARBA" id="ARBA00022448"/>
    </source>
</evidence>
<evidence type="ECO:0000259" key="5">
    <source>
        <dbReference type="Pfam" id="PF09335"/>
    </source>
</evidence>
<keyword evidence="2" id="KW-0813">Transport</keyword>
<evidence type="ECO:0000313" key="6">
    <source>
        <dbReference type="EMBL" id="HJA83538.1"/>
    </source>
</evidence>
<comment type="similarity">
    <text evidence="1">Belongs to the bacterial solute-binding protein 9 family.</text>
</comment>
<dbReference type="EMBL" id="DWZE01000069">
    <property type="protein sequence ID" value="HJA83538.1"/>
    <property type="molecule type" value="Genomic_DNA"/>
</dbReference>
<keyword evidence="4" id="KW-0812">Transmembrane</keyword>
<evidence type="ECO:0000256" key="1">
    <source>
        <dbReference type="ARBA" id="ARBA00011028"/>
    </source>
</evidence>
<evidence type="ECO:0000313" key="7">
    <source>
        <dbReference type="Proteomes" id="UP000823860"/>
    </source>
</evidence>
<feature type="transmembrane region" description="Helical" evidence="4">
    <location>
        <begin position="20"/>
        <end position="43"/>
    </location>
</feature>
<gene>
    <name evidence="6" type="ORF">H9785_06195</name>
</gene>
<feature type="transmembrane region" description="Helical" evidence="4">
    <location>
        <begin position="102"/>
        <end position="124"/>
    </location>
</feature>
<dbReference type="PANTHER" id="PTHR42953:SF3">
    <property type="entry name" value="HIGH-AFFINITY ZINC UPTAKE SYSTEM PROTEIN ZNUA"/>
    <property type="match status" value="1"/>
</dbReference>
<dbReference type="GO" id="GO:0030001">
    <property type="term" value="P:metal ion transport"/>
    <property type="evidence" value="ECO:0007669"/>
    <property type="project" value="InterPro"/>
</dbReference>
<feature type="transmembrane region" description="Helical" evidence="4">
    <location>
        <begin position="136"/>
        <end position="154"/>
    </location>
</feature>
<proteinExistence type="inferred from homology"/>
<dbReference type="AlphaFoldDB" id="A0A9D2KT28"/>
<dbReference type="InterPro" id="IPR032816">
    <property type="entry name" value="VTT_dom"/>
</dbReference>
<accession>A0A9D2KT28</accession>
<reference evidence="6" key="2">
    <citation type="submission" date="2021-04" db="EMBL/GenBank/DDBJ databases">
        <authorList>
            <person name="Gilroy R."/>
        </authorList>
    </citation>
    <scope>NUCLEOTIDE SEQUENCE</scope>
    <source>
        <strain evidence="6">ChiHecec1B25-7008</strain>
    </source>
</reference>
<dbReference type="PRINTS" id="PR00691">
    <property type="entry name" value="ADHESINB"/>
</dbReference>